<dbReference type="Pfam" id="PF13401">
    <property type="entry name" value="AAA_22"/>
    <property type="match status" value="1"/>
</dbReference>
<keyword evidence="3" id="KW-1185">Reference proteome</keyword>
<proteinExistence type="predicted"/>
<protein>
    <recommendedName>
        <fullName evidence="1">ORC1/DEAH AAA+ ATPase domain-containing protein</fullName>
    </recommendedName>
</protein>
<accession>A0A221KF29</accession>
<gene>
    <name evidence="2" type="ORF">VITFI_CDS1838</name>
</gene>
<dbReference type="AlphaFoldDB" id="A0A221KF29"/>
<dbReference type="Proteomes" id="UP000199729">
    <property type="component" value="Chromosome"/>
</dbReference>
<dbReference type="InterPro" id="IPR049945">
    <property type="entry name" value="AAA_22"/>
</dbReference>
<dbReference type="GO" id="GO:0016887">
    <property type="term" value="F:ATP hydrolysis activity"/>
    <property type="evidence" value="ECO:0007669"/>
    <property type="project" value="InterPro"/>
</dbReference>
<evidence type="ECO:0000313" key="3">
    <source>
        <dbReference type="Proteomes" id="UP000199729"/>
    </source>
</evidence>
<dbReference type="SUPFAM" id="SSF52540">
    <property type="entry name" value="P-loop containing nucleoside triphosphate hydrolases"/>
    <property type="match status" value="1"/>
</dbReference>
<dbReference type="RefSeq" id="WP_089416685.1">
    <property type="nucleotide sequence ID" value="NZ_CP022423.1"/>
</dbReference>
<reference evidence="2 3" key="1">
    <citation type="submission" date="2017-07" db="EMBL/GenBank/DDBJ databases">
        <title>Complete Genome Sequence of the cosmetic ferment Vitreoscilla filiformis (ATCC15551).</title>
        <authorList>
            <person name="Contreras S."/>
            <person name="Sagory-Zalkind P."/>
            <person name="Blanquart H."/>
            <person name="Iltis A."/>
            <person name="Morand S.C."/>
        </authorList>
    </citation>
    <scope>NUCLEOTIDE SEQUENCE [LARGE SCALE GENOMIC DNA]</scope>
    <source>
        <strain evidence="2 3">ATCC 15551</strain>
    </source>
</reference>
<feature type="domain" description="ORC1/DEAH AAA+ ATPase" evidence="1">
    <location>
        <begin position="35"/>
        <end position="186"/>
    </location>
</feature>
<evidence type="ECO:0000259" key="1">
    <source>
        <dbReference type="Pfam" id="PF13401"/>
    </source>
</evidence>
<evidence type="ECO:0000313" key="2">
    <source>
        <dbReference type="EMBL" id="ASM77616.1"/>
    </source>
</evidence>
<name>A0A221KF29_VITFI</name>
<dbReference type="OrthoDB" id="9147184at2"/>
<dbReference type="EMBL" id="CP022423">
    <property type="protein sequence ID" value="ASM77616.1"/>
    <property type="molecule type" value="Genomic_DNA"/>
</dbReference>
<dbReference type="KEGG" id="vff:VITFI_CDS1838"/>
<dbReference type="Gene3D" id="3.40.50.300">
    <property type="entry name" value="P-loop containing nucleotide triphosphate hydrolases"/>
    <property type="match status" value="1"/>
</dbReference>
<sequence length="535" mass="60938">MKHFNNAGPSVPTLHFMIDPLVRIDVESIESLVEQQRYFVLHAPRQTGKTTCLLALMHHFNAQGRYRALYVNIEAAQAARSDVARGMAAIVRALASAASVYWNDEVAAEQARQVLSTPGTDDWLRSVLEQWARHDPRPIVLFLDEVDALVGDTLISLLRQIRAGYAQRPGAFPQSIVLCGVRDVRDYRIHTAHQEIITGGSAFNIKAESLRLGNFSHEETLALWQQHEAETGQAIDPAIWPELWADTEGQPWLVNALGYECTWRDKPARDRSTPITLERYKAARERLIYSRTTHLDALSDKLNEPRVARIVAEVLASQDGAGLEERFPIDDVQYAEDLGLIHARPQVRIANRIYREVIPRELTWTTQIRITHDQAWYLTPERRLDVPKLLTAFQQFFREHSDAWMDGFSFKEAGPQLLLQAFLQRIVNGGGRIGREYGLGRKRTDLYIEWPISEEQGFLGEVQRIVLELKLWKKGSLDAVLAEGQPQTVGYARQCGAEEAHLIVFDRRAKPAPWDKRIWQRRSTHDGWALGLWGA</sequence>
<organism evidence="2 3">
    <name type="scientific">Vitreoscilla filiformis</name>
    <dbReference type="NCBI Taxonomy" id="63"/>
    <lineage>
        <taxon>Bacteria</taxon>
        <taxon>Pseudomonadati</taxon>
        <taxon>Pseudomonadota</taxon>
        <taxon>Betaproteobacteria</taxon>
        <taxon>Neisseriales</taxon>
        <taxon>Neisseriaceae</taxon>
        <taxon>Vitreoscilla</taxon>
    </lineage>
</organism>
<dbReference type="InterPro" id="IPR027417">
    <property type="entry name" value="P-loop_NTPase"/>
</dbReference>